<feature type="non-terminal residue" evidence="1">
    <location>
        <position position="1"/>
    </location>
</feature>
<organism evidence="1 2">
    <name type="scientific">Cetraspora pellucida</name>
    <dbReference type="NCBI Taxonomy" id="1433469"/>
    <lineage>
        <taxon>Eukaryota</taxon>
        <taxon>Fungi</taxon>
        <taxon>Fungi incertae sedis</taxon>
        <taxon>Mucoromycota</taxon>
        <taxon>Glomeromycotina</taxon>
        <taxon>Glomeromycetes</taxon>
        <taxon>Diversisporales</taxon>
        <taxon>Gigasporaceae</taxon>
        <taxon>Cetraspora</taxon>
    </lineage>
</organism>
<name>A0ACA9NCI3_9GLOM</name>
<protein>
    <submittedName>
        <fullName evidence="1">11017_t:CDS:1</fullName>
    </submittedName>
</protein>
<proteinExistence type="predicted"/>
<gene>
    <name evidence="1" type="ORF">SPELUC_LOCUS8597</name>
</gene>
<accession>A0ACA9NCI3</accession>
<keyword evidence="2" id="KW-1185">Reference proteome</keyword>
<dbReference type="EMBL" id="CAJVPW010013099">
    <property type="protein sequence ID" value="CAG8641808.1"/>
    <property type="molecule type" value="Genomic_DNA"/>
</dbReference>
<reference evidence="1" key="1">
    <citation type="submission" date="2021-06" db="EMBL/GenBank/DDBJ databases">
        <authorList>
            <person name="Kallberg Y."/>
            <person name="Tangrot J."/>
            <person name="Rosling A."/>
        </authorList>
    </citation>
    <scope>NUCLEOTIDE SEQUENCE</scope>
    <source>
        <strain evidence="1">28 12/20/2015</strain>
    </source>
</reference>
<evidence type="ECO:0000313" key="1">
    <source>
        <dbReference type="EMBL" id="CAG8641808.1"/>
    </source>
</evidence>
<comment type="caution">
    <text evidence="1">The sequence shown here is derived from an EMBL/GenBank/DDBJ whole genome shotgun (WGS) entry which is preliminary data.</text>
</comment>
<sequence>YIPQVENDKSFENWITLIYRFLLENSEQMLENLLDNNTSVSSSDKVNIPLAESRQQWQYAHQSMHSRS</sequence>
<dbReference type="Proteomes" id="UP000789366">
    <property type="component" value="Unassembled WGS sequence"/>
</dbReference>
<evidence type="ECO:0000313" key="2">
    <source>
        <dbReference type="Proteomes" id="UP000789366"/>
    </source>
</evidence>